<evidence type="ECO:0000256" key="8">
    <source>
        <dbReference type="ARBA" id="ARBA00022840"/>
    </source>
</evidence>
<evidence type="ECO:0000256" key="4">
    <source>
        <dbReference type="ARBA" id="ARBA00022553"/>
    </source>
</evidence>
<keyword evidence="3" id="KW-0723">Serine/threonine-protein kinase</keyword>
<evidence type="ECO:0000313" key="16">
    <source>
        <dbReference type="EMBL" id="KAL2326322.1"/>
    </source>
</evidence>
<feature type="compositionally biased region" description="Polar residues" evidence="13">
    <location>
        <begin position="1"/>
        <end position="10"/>
    </location>
</feature>
<evidence type="ECO:0000256" key="7">
    <source>
        <dbReference type="ARBA" id="ARBA00022741"/>
    </source>
</evidence>
<feature type="compositionally biased region" description="Acidic residues" evidence="13">
    <location>
        <begin position="11"/>
        <end position="20"/>
    </location>
</feature>
<keyword evidence="6" id="KW-0732">Signal</keyword>
<dbReference type="GO" id="GO:0004674">
    <property type="term" value="F:protein serine/threonine kinase activity"/>
    <property type="evidence" value="ECO:0007669"/>
    <property type="project" value="UniProtKB-KW"/>
</dbReference>
<reference evidence="16 17" key="1">
    <citation type="submission" date="2024-08" db="EMBL/GenBank/DDBJ databases">
        <title>Insights into the chromosomal genome structure of Flemingia macrophylla.</title>
        <authorList>
            <person name="Ding Y."/>
            <person name="Zhao Y."/>
            <person name="Bi W."/>
            <person name="Wu M."/>
            <person name="Zhao G."/>
            <person name="Gong Y."/>
            <person name="Li W."/>
            <person name="Zhang P."/>
        </authorList>
    </citation>
    <scope>NUCLEOTIDE SEQUENCE [LARGE SCALE GENOMIC DNA]</scope>
    <source>
        <strain evidence="16">DYQJB</strain>
        <tissue evidence="16">Leaf</tissue>
    </source>
</reference>
<comment type="catalytic activity">
    <reaction evidence="11">
        <text>L-threonyl-[protein] + ATP = O-phospho-L-threonyl-[protein] + ADP + H(+)</text>
        <dbReference type="Rhea" id="RHEA:46608"/>
        <dbReference type="Rhea" id="RHEA-COMP:11060"/>
        <dbReference type="Rhea" id="RHEA-COMP:11605"/>
        <dbReference type="ChEBI" id="CHEBI:15378"/>
        <dbReference type="ChEBI" id="CHEBI:30013"/>
        <dbReference type="ChEBI" id="CHEBI:30616"/>
        <dbReference type="ChEBI" id="CHEBI:61977"/>
        <dbReference type="ChEBI" id="CHEBI:456216"/>
        <dbReference type="EC" id="2.7.11.1"/>
    </reaction>
</comment>
<keyword evidence="8" id="KW-0067">ATP-binding</keyword>
<accession>A0ABD1LS16</accession>
<keyword evidence="9" id="KW-0675">Receptor</keyword>
<dbReference type="InterPro" id="IPR021720">
    <property type="entry name" value="Malectin_dom"/>
</dbReference>
<evidence type="ECO:0000256" key="3">
    <source>
        <dbReference type="ARBA" id="ARBA00022527"/>
    </source>
</evidence>
<keyword evidence="14" id="KW-0472">Membrane</keyword>
<evidence type="ECO:0000256" key="12">
    <source>
        <dbReference type="ARBA" id="ARBA00048679"/>
    </source>
</evidence>
<evidence type="ECO:0000256" key="5">
    <source>
        <dbReference type="ARBA" id="ARBA00022679"/>
    </source>
</evidence>
<comment type="catalytic activity">
    <reaction evidence="12">
        <text>L-seryl-[protein] + ATP = O-phospho-L-seryl-[protein] + ADP + H(+)</text>
        <dbReference type="Rhea" id="RHEA:17989"/>
        <dbReference type="Rhea" id="RHEA-COMP:9863"/>
        <dbReference type="Rhea" id="RHEA-COMP:11604"/>
        <dbReference type="ChEBI" id="CHEBI:15378"/>
        <dbReference type="ChEBI" id="CHEBI:29999"/>
        <dbReference type="ChEBI" id="CHEBI:30616"/>
        <dbReference type="ChEBI" id="CHEBI:83421"/>
        <dbReference type="ChEBI" id="CHEBI:456216"/>
        <dbReference type="EC" id="2.7.11.1"/>
    </reaction>
</comment>
<proteinExistence type="predicted"/>
<keyword evidence="5" id="KW-0808">Transferase</keyword>
<evidence type="ECO:0000259" key="15">
    <source>
        <dbReference type="Pfam" id="PF11721"/>
    </source>
</evidence>
<keyword evidence="17" id="KW-1185">Reference proteome</keyword>
<dbReference type="PANTHER" id="PTHR48006:SF78">
    <property type="entry name" value="LRR RECEPTOR-LIKE KINASE"/>
    <property type="match status" value="1"/>
</dbReference>
<evidence type="ECO:0000256" key="1">
    <source>
        <dbReference type="ARBA" id="ARBA00004479"/>
    </source>
</evidence>
<keyword evidence="4" id="KW-0597">Phosphoprotein</keyword>
<keyword evidence="3" id="KW-0418">Kinase</keyword>
<evidence type="ECO:0000256" key="14">
    <source>
        <dbReference type="SAM" id="Phobius"/>
    </source>
</evidence>
<keyword evidence="14" id="KW-1133">Transmembrane helix</keyword>
<comment type="caution">
    <text evidence="16">The sequence shown here is derived from an EMBL/GenBank/DDBJ whole genome shotgun (WGS) entry which is preliminary data.</text>
</comment>
<feature type="transmembrane region" description="Helical" evidence="14">
    <location>
        <begin position="216"/>
        <end position="237"/>
    </location>
</feature>
<evidence type="ECO:0000256" key="6">
    <source>
        <dbReference type="ARBA" id="ARBA00022729"/>
    </source>
</evidence>
<evidence type="ECO:0000256" key="9">
    <source>
        <dbReference type="ARBA" id="ARBA00023170"/>
    </source>
</evidence>
<keyword evidence="10" id="KW-0325">Glycoprotein</keyword>
<keyword evidence="7" id="KW-0547">Nucleotide-binding</keyword>
<dbReference type="Pfam" id="PF11721">
    <property type="entry name" value="Malectin"/>
    <property type="match status" value="1"/>
</dbReference>
<evidence type="ECO:0000313" key="17">
    <source>
        <dbReference type="Proteomes" id="UP001603857"/>
    </source>
</evidence>
<feature type="region of interest" description="Disordered" evidence="13">
    <location>
        <begin position="1"/>
        <end position="20"/>
    </location>
</feature>
<organism evidence="16 17">
    <name type="scientific">Flemingia macrophylla</name>
    <dbReference type="NCBI Taxonomy" id="520843"/>
    <lineage>
        <taxon>Eukaryota</taxon>
        <taxon>Viridiplantae</taxon>
        <taxon>Streptophyta</taxon>
        <taxon>Embryophyta</taxon>
        <taxon>Tracheophyta</taxon>
        <taxon>Spermatophyta</taxon>
        <taxon>Magnoliopsida</taxon>
        <taxon>eudicotyledons</taxon>
        <taxon>Gunneridae</taxon>
        <taxon>Pentapetalae</taxon>
        <taxon>rosids</taxon>
        <taxon>fabids</taxon>
        <taxon>Fabales</taxon>
        <taxon>Fabaceae</taxon>
        <taxon>Papilionoideae</taxon>
        <taxon>50 kb inversion clade</taxon>
        <taxon>NPAAA clade</taxon>
        <taxon>indigoferoid/millettioid clade</taxon>
        <taxon>Phaseoleae</taxon>
        <taxon>Flemingia</taxon>
    </lineage>
</organism>
<dbReference type="Proteomes" id="UP001603857">
    <property type="component" value="Unassembled WGS sequence"/>
</dbReference>
<evidence type="ECO:0000256" key="2">
    <source>
        <dbReference type="ARBA" id="ARBA00012513"/>
    </source>
</evidence>
<name>A0ABD1LS16_9FABA</name>
<dbReference type="EC" id="2.7.11.1" evidence="2"/>
<keyword evidence="14" id="KW-0812">Transmembrane</keyword>
<sequence>MNPEISSQETDSTEAPEVSQEDEITILHVRRQSTHCWTVEAIEISLLLSLWPKPNPPSVSTPAPSPTSLSLATSLGAFRDPSDAFSRWPYSGFSWADHHITWSISGSYTTVNLLSGSAVEDGNPTVVTSLGRRIFDVSIQGVRYLKDFNITKTAGGVGKGITEEFDVDDGTLEIHLYWAGKGTTAIPDRGVYGPLISTIEMIPNFENPSKGMSYGAIVRIVAASCGLVILILVALSLQEKT</sequence>
<gene>
    <name evidence="16" type="ORF">Fmac_025380</name>
</gene>
<dbReference type="Gene3D" id="2.60.120.430">
    <property type="entry name" value="Galactose-binding lectin"/>
    <property type="match status" value="1"/>
</dbReference>
<protein>
    <recommendedName>
        <fullName evidence="2">non-specific serine/threonine protein kinase</fullName>
        <ecNumber evidence="2">2.7.11.1</ecNumber>
    </recommendedName>
</protein>
<dbReference type="InterPro" id="IPR051824">
    <property type="entry name" value="LRR_Rcpt-Like_S/T_Kinase"/>
</dbReference>
<evidence type="ECO:0000256" key="11">
    <source>
        <dbReference type="ARBA" id="ARBA00047899"/>
    </source>
</evidence>
<evidence type="ECO:0000256" key="10">
    <source>
        <dbReference type="ARBA" id="ARBA00023180"/>
    </source>
</evidence>
<dbReference type="AlphaFoldDB" id="A0ABD1LS16"/>
<evidence type="ECO:0000256" key="13">
    <source>
        <dbReference type="SAM" id="MobiDB-lite"/>
    </source>
</evidence>
<dbReference type="EMBL" id="JBGMDY010000008">
    <property type="protein sequence ID" value="KAL2326322.1"/>
    <property type="molecule type" value="Genomic_DNA"/>
</dbReference>
<comment type="subcellular location">
    <subcellularLocation>
        <location evidence="1">Membrane</location>
        <topology evidence="1">Single-pass type I membrane protein</topology>
    </subcellularLocation>
</comment>
<dbReference type="GO" id="GO:0016020">
    <property type="term" value="C:membrane"/>
    <property type="evidence" value="ECO:0007669"/>
    <property type="project" value="UniProtKB-SubCell"/>
</dbReference>
<feature type="domain" description="Malectin" evidence="15">
    <location>
        <begin position="128"/>
        <end position="199"/>
    </location>
</feature>
<dbReference type="PANTHER" id="PTHR48006">
    <property type="entry name" value="LEUCINE-RICH REPEAT-CONTAINING PROTEIN DDB_G0281931-RELATED"/>
    <property type="match status" value="1"/>
</dbReference>
<dbReference type="GO" id="GO:0005524">
    <property type="term" value="F:ATP binding"/>
    <property type="evidence" value="ECO:0007669"/>
    <property type="project" value="UniProtKB-KW"/>
</dbReference>